<protein>
    <submittedName>
        <fullName evidence="2">Uncharacterized protein</fullName>
    </submittedName>
</protein>
<name>A0A381VTI8_9ZZZZ</name>
<keyword evidence="1" id="KW-0812">Transmembrane</keyword>
<gene>
    <name evidence="2" type="ORF">METZ01_LOCUS96473</name>
</gene>
<feature type="transmembrane region" description="Helical" evidence="1">
    <location>
        <begin position="22"/>
        <end position="43"/>
    </location>
</feature>
<accession>A0A381VTI8</accession>
<keyword evidence="1" id="KW-0472">Membrane</keyword>
<evidence type="ECO:0000256" key="1">
    <source>
        <dbReference type="SAM" id="Phobius"/>
    </source>
</evidence>
<dbReference type="AlphaFoldDB" id="A0A381VTI8"/>
<reference evidence="2" key="1">
    <citation type="submission" date="2018-05" db="EMBL/GenBank/DDBJ databases">
        <authorList>
            <person name="Lanie J.A."/>
            <person name="Ng W.-L."/>
            <person name="Kazmierczak K.M."/>
            <person name="Andrzejewski T.M."/>
            <person name="Davidsen T.M."/>
            <person name="Wayne K.J."/>
            <person name="Tettelin H."/>
            <person name="Glass J.I."/>
            <person name="Rusch D."/>
            <person name="Podicherti R."/>
            <person name="Tsui H.-C.T."/>
            <person name="Winkler M.E."/>
        </authorList>
    </citation>
    <scope>NUCLEOTIDE SEQUENCE</scope>
</reference>
<evidence type="ECO:0000313" key="2">
    <source>
        <dbReference type="EMBL" id="SVA43619.1"/>
    </source>
</evidence>
<dbReference type="EMBL" id="UINC01009741">
    <property type="protein sequence ID" value="SVA43619.1"/>
    <property type="molecule type" value="Genomic_DNA"/>
</dbReference>
<keyword evidence="1" id="KW-1133">Transmembrane helix</keyword>
<sequence length="53" mass="6065">MQVFSPKISTSITQSGSSNETLFGMIFAISFIIWLDGRFEFLFSTVIRYESFS</sequence>
<proteinExistence type="predicted"/>
<organism evidence="2">
    <name type="scientific">marine metagenome</name>
    <dbReference type="NCBI Taxonomy" id="408172"/>
    <lineage>
        <taxon>unclassified sequences</taxon>
        <taxon>metagenomes</taxon>
        <taxon>ecological metagenomes</taxon>
    </lineage>
</organism>